<gene>
    <name evidence="4" type="ORF">AN965_09565</name>
</gene>
<feature type="domain" description="AAA+ ATPase" evidence="3">
    <location>
        <begin position="136"/>
        <end position="283"/>
    </location>
</feature>
<dbReference type="EMBL" id="LJJD01000015">
    <property type="protein sequence ID" value="KQL57704.1"/>
    <property type="molecule type" value="Genomic_DNA"/>
</dbReference>
<sequence>MQPILNLLPQHVEAYVTKAIKTNKSIEEIRLRINQPVECLFSNITLFSPTSFTEDDASMFLNQLSSYSLYAFEEELQKGYITIEGGHRVGLAGKTILENGKVKTIRPIRSFNIRVAKQKIGVSNKLVSELHDGKNGWRNTLIIGAPQTGKTTLLRDLARNVSTGTASIPASKVAVVDERSEIAGCMNGTPQHDLGTRTDVLDGCPKAEGMMMMIRSMSPQVMIVDEIGREEDAQAILEARHAGVVIMATAHGFSFEEIAKRPIFKQLLKEQAFDRVIEVGRTPYPGVISKIRIPTLVESR</sequence>
<protein>
    <submittedName>
        <fullName evidence="4">Stage III sporulation protein AA</fullName>
    </submittedName>
</protein>
<organism evidence="4 5">
    <name type="scientific">Alkalicoccobacillus plakortidis</name>
    <dbReference type="NCBI Taxonomy" id="444060"/>
    <lineage>
        <taxon>Bacteria</taxon>
        <taxon>Bacillati</taxon>
        <taxon>Bacillota</taxon>
        <taxon>Bacilli</taxon>
        <taxon>Bacillales</taxon>
        <taxon>Bacillaceae</taxon>
        <taxon>Alkalicoccobacillus</taxon>
    </lineage>
</organism>
<dbReference type="Gene3D" id="3.40.50.300">
    <property type="entry name" value="P-loop containing nucleotide triphosphate hydrolases"/>
    <property type="match status" value="1"/>
</dbReference>
<evidence type="ECO:0000259" key="3">
    <source>
        <dbReference type="SMART" id="SM00382"/>
    </source>
</evidence>
<dbReference type="PANTHER" id="PTHR20953">
    <property type="entry name" value="KINASE-RELATED"/>
    <property type="match status" value="1"/>
</dbReference>
<dbReference type="InterPro" id="IPR045735">
    <property type="entry name" value="Spore_III_AA_AAA+_ATPase"/>
</dbReference>
<keyword evidence="5" id="KW-1185">Reference proteome</keyword>
<dbReference type="SMART" id="SM00382">
    <property type="entry name" value="AAA"/>
    <property type="match status" value="1"/>
</dbReference>
<dbReference type="Pfam" id="PF19568">
    <property type="entry name" value="Spore_III_AA"/>
    <property type="match status" value="1"/>
</dbReference>
<dbReference type="Proteomes" id="UP000051061">
    <property type="component" value="Unassembled WGS sequence"/>
</dbReference>
<accession>A0A9D5DRB4</accession>
<dbReference type="AlphaFoldDB" id="A0A9D5DRB4"/>
<dbReference type="InterPro" id="IPR003593">
    <property type="entry name" value="AAA+_ATPase"/>
</dbReference>
<evidence type="ECO:0000313" key="5">
    <source>
        <dbReference type="Proteomes" id="UP000051061"/>
    </source>
</evidence>
<evidence type="ECO:0000256" key="2">
    <source>
        <dbReference type="ARBA" id="ARBA00022840"/>
    </source>
</evidence>
<dbReference type="GO" id="GO:0005524">
    <property type="term" value="F:ATP binding"/>
    <property type="evidence" value="ECO:0007669"/>
    <property type="project" value="UniProtKB-KW"/>
</dbReference>
<keyword evidence="1" id="KW-0547">Nucleotide-binding</keyword>
<keyword evidence="2" id="KW-0067">ATP-binding</keyword>
<dbReference type="NCBIfam" id="TIGR02858">
    <property type="entry name" value="spore_III_AA"/>
    <property type="match status" value="1"/>
</dbReference>
<dbReference type="InterPro" id="IPR027417">
    <property type="entry name" value="P-loop_NTPase"/>
</dbReference>
<evidence type="ECO:0000313" key="4">
    <source>
        <dbReference type="EMBL" id="KQL57704.1"/>
    </source>
</evidence>
<name>A0A9D5DRB4_9BACI</name>
<dbReference type="SUPFAM" id="SSF52540">
    <property type="entry name" value="P-loop containing nucleoside triphosphate hydrolases"/>
    <property type="match status" value="1"/>
</dbReference>
<dbReference type="PANTHER" id="PTHR20953:SF3">
    <property type="entry name" value="P-LOOP CONTAINING NUCLEOSIDE TRIPHOSPHATE HYDROLASES SUPERFAMILY PROTEIN"/>
    <property type="match status" value="1"/>
</dbReference>
<proteinExistence type="predicted"/>
<dbReference type="InterPro" id="IPR014217">
    <property type="entry name" value="Spore_III_AA"/>
</dbReference>
<comment type="caution">
    <text evidence="4">The sequence shown here is derived from an EMBL/GenBank/DDBJ whole genome shotgun (WGS) entry which is preliminary data.</text>
</comment>
<evidence type="ECO:0000256" key="1">
    <source>
        <dbReference type="ARBA" id="ARBA00022741"/>
    </source>
</evidence>
<reference evidence="4 5" key="1">
    <citation type="submission" date="2015-09" db="EMBL/GenBank/DDBJ databases">
        <title>Genome sequencing project for genomic taxonomy and phylogenomics of Bacillus-like bacteria.</title>
        <authorList>
            <person name="Liu B."/>
            <person name="Wang J."/>
            <person name="Zhu Y."/>
            <person name="Liu G."/>
            <person name="Chen Q."/>
            <person name="Chen Z."/>
            <person name="Lan J."/>
            <person name="Che J."/>
            <person name="Ge C."/>
            <person name="Shi H."/>
            <person name="Pan Z."/>
            <person name="Liu X."/>
        </authorList>
    </citation>
    <scope>NUCLEOTIDE SEQUENCE [LARGE SCALE GENOMIC DNA]</scope>
    <source>
        <strain evidence="4 5">DSM 19153</strain>
    </source>
</reference>